<comment type="caution">
    <text evidence="7">The sequence shown here is derived from an EMBL/GenBank/DDBJ whole genome shotgun (WGS) entry which is preliminary data.</text>
</comment>
<dbReference type="Pfam" id="PF02653">
    <property type="entry name" value="BPD_transp_2"/>
    <property type="match status" value="1"/>
</dbReference>
<dbReference type="InterPro" id="IPR001851">
    <property type="entry name" value="ABC_transp_permease"/>
</dbReference>
<dbReference type="PANTHER" id="PTHR47089">
    <property type="entry name" value="ABC TRANSPORTER, PERMEASE PROTEIN"/>
    <property type="match status" value="1"/>
</dbReference>
<dbReference type="EMBL" id="JBHTBU010000002">
    <property type="protein sequence ID" value="MFC7288923.1"/>
    <property type="molecule type" value="Genomic_DNA"/>
</dbReference>
<evidence type="ECO:0000256" key="6">
    <source>
        <dbReference type="SAM" id="Phobius"/>
    </source>
</evidence>
<feature type="transmembrane region" description="Helical" evidence="6">
    <location>
        <begin position="68"/>
        <end position="88"/>
    </location>
</feature>
<evidence type="ECO:0000256" key="2">
    <source>
        <dbReference type="ARBA" id="ARBA00022475"/>
    </source>
</evidence>
<gene>
    <name evidence="7" type="ORF">ACFQPC_12810</name>
</gene>
<feature type="transmembrane region" description="Helical" evidence="6">
    <location>
        <begin position="301"/>
        <end position="324"/>
    </location>
</feature>
<protein>
    <submittedName>
        <fullName evidence="7">ABC transporter permease</fullName>
    </submittedName>
</protein>
<feature type="transmembrane region" description="Helical" evidence="6">
    <location>
        <begin position="259"/>
        <end position="281"/>
    </location>
</feature>
<keyword evidence="3 6" id="KW-0812">Transmembrane</keyword>
<accession>A0ABW2ICV3</accession>
<dbReference type="CDD" id="cd06580">
    <property type="entry name" value="TM_PBP1_transp_TpRbsC_like"/>
    <property type="match status" value="1"/>
</dbReference>
<feature type="transmembrane region" description="Helical" evidence="6">
    <location>
        <begin position="21"/>
        <end position="44"/>
    </location>
</feature>
<dbReference type="PANTHER" id="PTHR47089:SF1">
    <property type="entry name" value="GUANOSINE ABC TRANSPORTER PERMEASE PROTEIN NUPP"/>
    <property type="match status" value="1"/>
</dbReference>
<organism evidence="7 8">
    <name type="scientific">Herminiimonas glaciei</name>
    <dbReference type="NCBI Taxonomy" id="523788"/>
    <lineage>
        <taxon>Bacteria</taxon>
        <taxon>Pseudomonadati</taxon>
        <taxon>Pseudomonadota</taxon>
        <taxon>Betaproteobacteria</taxon>
        <taxon>Burkholderiales</taxon>
        <taxon>Oxalobacteraceae</taxon>
        <taxon>Herminiimonas</taxon>
    </lineage>
</organism>
<name>A0ABW2ICV3_9BURK</name>
<feature type="transmembrane region" description="Helical" evidence="6">
    <location>
        <begin position="214"/>
        <end position="232"/>
    </location>
</feature>
<evidence type="ECO:0000313" key="7">
    <source>
        <dbReference type="EMBL" id="MFC7288923.1"/>
    </source>
</evidence>
<keyword evidence="8" id="KW-1185">Reference proteome</keyword>
<feature type="transmembrane region" description="Helical" evidence="6">
    <location>
        <begin position="156"/>
        <end position="174"/>
    </location>
</feature>
<comment type="subcellular location">
    <subcellularLocation>
        <location evidence="1">Cell membrane</location>
        <topology evidence="1">Multi-pass membrane protein</topology>
    </subcellularLocation>
</comment>
<evidence type="ECO:0000313" key="8">
    <source>
        <dbReference type="Proteomes" id="UP001596542"/>
    </source>
</evidence>
<evidence type="ECO:0000256" key="4">
    <source>
        <dbReference type="ARBA" id="ARBA00022989"/>
    </source>
</evidence>
<keyword evidence="5 6" id="KW-0472">Membrane</keyword>
<keyword evidence="4 6" id="KW-1133">Transmembrane helix</keyword>
<proteinExistence type="predicted"/>
<dbReference type="Proteomes" id="UP001596542">
    <property type="component" value="Unassembled WGS sequence"/>
</dbReference>
<feature type="transmembrane region" description="Helical" evidence="6">
    <location>
        <begin position="100"/>
        <end position="118"/>
    </location>
</feature>
<dbReference type="RefSeq" id="WP_382272316.1">
    <property type="nucleotide sequence ID" value="NZ_JBHTBU010000002.1"/>
</dbReference>
<feature type="transmembrane region" description="Helical" evidence="6">
    <location>
        <begin position="124"/>
        <end position="144"/>
    </location>
</feature>
<keyword evidence="2" id="KW-1003">Cell membrane</keyword>
<feature type="transmembrane region" description="Helical" evidence="6">
    <location>
        <begin position="336"/>
        <end position="360"/>
    </location>
</feature>
<evidence type="ECO:0000256" key="1">
    <source>
        <dbReference type="ARBA" id="ARBA00004651"/>
    </source>
</evidence>
<sequence length="365" mass="37868">MTNKSALWSEGNSPFSFKFHLPLKVIVPVLATVVALLLGVVLIACTDSSVSEAIEAFWDGMVGSEYNIGASINRSISLGLVGLGFIFANRANLTNVGGEGQIAIGGMLATAMALHGAGNLPFGLAFILPMLAGTLGGALWGGLAGALKSWRGINEVISTLLLTFIALPLVYWSVESVHLLRKPMTQVSALPESMIIPDATKLPMLFPSNPMSPLHIGLILAVIAVIAVGIVLSRTPFGLKLRAVGLNQMASRRAGMRSGFLVVLAMAIAGGFGGLAGAIMIQGQQYYLTSDFSSGYGFDGLVVGLLSRGSAWGVVVGALLFGFLRSGSIAMEIMAHVPAAVVLISQGLIVIAIAGSAIFMDRKAS</sequence>
<reference evidence="8" key="1">
    <citation type="journal article" date="2019" name="Int. J. Syst. Evol. Microbiol.">
        <title>The Global Catalogue of Microorganisms (GCM) 10K type strain sequencing project: providing services to taxonomists for standard genome sequencing and annotation.</title>
        <authorList>
            <consortium name="The Broad Institute Genomics Platform"/>
            <consortium name="The Broad Institute Genome Sequencing Center for Infectious Disease"/>
            <person name="Wu L."/>
            <person name="Ma J."/>
        </authorList>
    </citation>
    <scope>NUCLEOTIDE SEQUENCE [LARGE SCALE GENOMIC DNA]</scope>
    <source>
        <strain evidence="8">KACC 12508</strain>
    </source>
</reference>
<evidence type="ECO:0000256" key="3">
    <source>
        <dbReference type="ARBA" id="ARBA00022692"/>
    </source>
</evidence>
<evidence type="ECO:0000256" key="5">
    <source>
        <dbReference type="ARBA" id="ARBA00023136"/>
    </source>
</evidence>